<evidence type="ECO:0000313" key="1">
    <source>
        <dbReference type="EMBL" id="MBB4704474.1"/>
    </source>
</evidence>
<proteinExistence type="predicted"/>
<sequence>MWLESELAAHPRRCVLAYWHHPRFSSGRAHGGDPSVGTFWKALYAARADVVLAGHEHNYERFAVLRPDGEPAGDGLRQFVVGTGGAGRYPFGPPVTGSEFRDAAHFGVLRLVLRPGGYDWRFVGSGGRVLDSGGGRCV</sequence>
<protein>
    <recommendedName>
        <fullName evidence="3">Calcineurin-like phosphoesterase domain-containing protein</fullName>
    </recommendedName>
</protein>
<dbReference type="Gene3D" id="3.60.21.10">
    <property type="match status" value="1"/>
</dbReference>
<gene>
    <name evidence="1" type="ORF">BJ982_006018</name>
</gene>
<evidence type="ECO:0008006" key="3">
    <source>
        <dbReference type="Google" id="ProtNLM"/>
    </source>
</evidence>
<dbReference type="AlphaFoldDB" id="A0A7W7DCT7"/>
<organism evidence="1 2">
    <name type="scientific">Sphaerisporangium siamense</name>
    <dbReference type="NCBI Taxonomy" id="795645"/>
    <lineage>
        <taxon>Bacteria</taxon>
        <taxon>Bacillati</taxon>
        <taxon>Actinomycetota</taxon>
        <taxon>Actinomycetes</taxon>
        <taxon>Streptosporangiales</taxon>
        <taxon>Streptosporangiaceae</taxon>
        <taxon>Sphaerisporangium</taxon>
    </lineage>
</organism>
<accession>A0A7W7DCT7</accession>
<comment type="caution">
    <text evidence="1">The sequence shown here is derived from an EMBL/GenBank/DDBJ whole genome shotgun (WGS) entry which is preliminary data.</text>
</comment>
<dbReference type="SUPFAM" id="SSF56300">
    <property type="entry name" value="Metallo-dependent phosphatases"/>
    <property type="match status" value="1"/>
</dbReference>
<dbReference type="EMBL" id="JACHND010000001">
    <property type="protein sequence ID" value="MBB4704474.1"/>
    <property type="molecule type" value="Genomic_DNA"/>
</dbReference>
<dbReference type="InterPro" id="IPR029052">
    <property type="entry name" value="Metallo-depent_PP-like"/>
</dbReference>
<dbReference type="Proteomes" id="UP000542210">
    <property type="component" value="Unassembled WGS sequence"/>
</dbReference>
<keyword evidence="2" id="KW-1185">Reference proteome</keyword>
<name>A0A7W7DCT7_9ACTN</name>
<evidence type="ECO:0000313" key="2">
    <source>
        <dbReference type="Proteomes" id="UP000542210"/>
    </source>
</evidence>
<reference evidence="1 2" key="1">
    <citation type="submission" date="2020-08" db="EMBL/GenBank/DDBJ databases">
        <title>Sequencing the genomes of 1000 actinobacteria strains.</title>
        <authorList>
            <person name="Klenk H.-P."/>
        </authorList>
    </citation>
    <scope>NUCLEOTIDE SEQUENCE [LARGE SCALE GENOMIC DNA]</scope>
    <source>
        <strain evidence="1 2">DSM 45784</strain>
    </source>
</reference>